<evidence type="ECO:0000313" key="3">
    <source>
        <dbReference type="Proteomes" id="UP000629468"/>
    </source>
</evidence>
<comment type="caution">
    <text evidence="2">The sequence shown here is derived from an EMBL/GenBank/DDBJ whole genome shotgun (WGS) entry which is preliminary data.</text>
</comment>
<dbReference type="AlphaFoldDB" id="A0A8H7F1B7"/>
<feature type="region of interest" description="Disordered" evidence="1">
    <location>
        <begin position="1"/>
        <end position="24"/>
    </location>
</feature>
<reference evidence="2 3" key="1">
    <citation type="journal article" name="Sci. Rep.">
        <title>Telomere-to-telomere assembled and centromere annotated genomes of the two main subspecies of the button mushroom Agaricus bisporus reveal especially polymorphic chromosome ends.</title>
        <authorList>
            <person name="Sonnenberg A.S.M."/>
            <person name="Sedaghat-Telgerd N."/>
            <person name="Lavrijssen B."/>
            <person name="Ohm R.A."/>
            <person name="Hendrickx P.M."/>
            <person name="Scholtmeijer K."/>
            <person name="Baars J.J.P."/>
            <person name="van Peer A."/>
        </authorList>
    </citation>
    <scope>NUCLEOTIDE SEQUENCE [LARGE SCALE GENOMIC DNA]</scope>
    <source>
        <strain evidence="2 3">H119_p4</strain>
    </source>
</reference>
<proteinExistence type="predicted"/>
<protein>
    <submittedName>
        <fullName evidence="2">Uncharacterized protein</fullName>
    </submittedName>
</protein>
<evidence type="ECO:0000256" key="1">
    <source>
        <dbReference type="SAM" id="MobiDB-lite"/>
    </source>
</evidence>
<organism evidence="2 3">
    <name type="scientific">Agaricus bisporus var. burnettii</name>
    <dbReference type="NCBI Taxonomy" id="192524"/>
    <lineage>
        <taxon>Eukaryota</taxon>
        <taxon>Fungi</taxon>
        <taxon>Dikarya</taxon>
        <taxon>Basidiomycota</taxon>
        <taxon>Agaricomycotina</taxon>
        <taxon>Agaricomycetes</taxon>
        <taxon>Agaricomycetidae</taxon>
        <taxon>Agaricales</taxon>
        <taxon>Agaricineae</taxon>
        <taxon>Agaricaceae</taxon>
        <taxon>Agaricus</taxon>
    </lineage>
</organism>
<accession>A0A8H7F1B7</accession>
<dbReference type="Proteomes" id="UP000629468">
    <property type="component" value="Unassembled WGS sequence"/>
</dbReference>
<evidence type="ECO:0000313" key="2">
    <source>
        <dbReference type="EMBL" id="KAF7771864.1"/>
    </source>
</evidence>
<name>A0A8H7F1B7_AGABI</name>
<gene>
    <name evidence="2" type="ORF">Agabi119p4_6175</name>
</gene>
<dbReference type="EMBL" id="JABXXO010000008">
    <property type="protein sequence ID" value="KAF7771864.1"/>
    <property type="molecule type" value="Genomic_DNA"/>
</dbReference>
<sequence length="184" mass="20318">MFKREQSIISISSDEGSRAAPLEQAEVPMPMDLLGEEDRSVDCSSDGYIHGLDSESYDPEAMGETMKEMVAAVKDNTNAHETSTDSVLGVVRVMTRYGAALEEMVHATRLQAQALREVAVSTREQVELLREVVALTREHGKKVQESTDAMGVHGQVLGPPRDPAMTIEPLEGQQRARKRRRLSI</sequence>
<dbReference type="SUPFAM" id="SSF58104">
    <property type="entry name" value="Methyl-accepting chemotaxis protein (MCP) signaling domain"/>
    <property type="match status" value="1"/>
</dbReference>